<feature type="signal peptide" evidence="1">
    <location>
        <begin position="1"/>
        <end position="20"/>
    </location>
</feature>
<keyword evidence="3" id="KW-1185">Reference proteome</keyword>
<dbReference type="Proteomes" id="UP000290288">
    <property type="component" value="Unassembled WGS sequence"/>
</dbReference>
<dbReference type="SUPFAM" id="SSF49777">
    <property type="entry name" value="PEBP-like"/>
    <property type="match status" value="1"/>
</dbReference>
<evidence type="ECO:0000313" key="2">
    <source>
        <dbReference type="EMBL" id="RXW17741.1"/>
    </source>
</evidence>
<dbReference type="OrthoDB" id="2506647at2759"/>
<gene>
    <name evidence="2" type="ORF">EST38_g8115</name>
</gene>
<dbReference type="EMBL" id="SDEE01000316">
    <property type="protein sequence ID" value="RXW17741.1"/>
    <property type="molecule type" value="Genomic_DNA"/>
</dbReference>
<dbReference type="AlphaFoldDB" id="A0A4Q2DFG3"/>
<accession>A0A4Q2DFG3</accession>
<dbReference type="Gene3D" id="3.90.280.10">
    <property type="entry name" value="PEBP-like"/>
    <property type="match status" value="1"/>
</dbReference>
<sequence>MRPFIFICTAVLAAGLGAFAQDVSLSDVTKAFKDAKIPGDLSINFDPQALLDVTFPQESGKPITLKAGVQLPRNATKGPPNYRLRGLRYPGPYVIASVDPDAPTPENPSVAQIRHYLGVILLLTGNVRPPSPITSDSDDYHYA</sequence>
<name>A0A4Q2DFG3_9AGAR</name>
<organism evidence="2 3">
    <name type="scientific">Candolleomyces aberdarensis</name>
    <dbReference type="NCBI Taxonomy" id="2316362"/>
    <lineage>
        <taxon>Eukaryota</taxon>
        <taxon>Fungi</taxon>
        <taxon>Dikarya</taxon>
        <taxon>Basidiomycota</taxon>
        <taxon>Agaricomycotina</taxon>
        <taxon>Agaricomycetes</taxon>
        <taxon>Agaricomycetidae</taxon>
        <taxon>Agaricales</taxon>
        <taxon>Agaricineae</taxon>
        <taxon>Psathyrellaceae</taxon>
        <taxon>Candolleomyces</taxon>
    </lineage>
</organism>
<comment type="caution">
    <text evidence="2">The sequence shown here is derived from an EMBL/GenBank/DDBJ whole genome shotgun (WGS) entry which is preliminary data.</text>
</comment>
<reference evidence="2 3" key="1">
    <citation type="submission" date="2019-01" db="EMBL/GenBank/DDBJ databases">
        <title>Draft genome sequence of Psathyrella aberdarensis IHI B618.</title>
        <authorList>
            <person name="Buettner E."/>
            <person name="Kellner H."/>
        </authorList>
    </citation>
    <scope>NUCLEOTIDE SEQUENCE [LARGE SCALE GENOMIC DNA]</scope>
    <source>
        <strain evidence="2 3">IHI B618</strain>
    </source>
</reference>
<keyword evidence="1" id="KW-0732">Signal</keyword>
<dbReference type="STRING" id="2316362.A0A4Q2DFG3"/>
<protein>
    <submittedName>
        <fullName evidence="2">Uncharacterized protein</fullName>
    </submittedName>
</protein>
<evidence type="ECO:0000256" key="1">
    <source>
        <dbReference type="SAM" id="SignalP"/>
    </source>
</evidence>
<evidence type="ECO:0000313" key="3">
    <source>
        <dbReference type="Proteomes" id="UP000290288"/>
    </source>
</evidence>
<dbReference type="InterPro" id="IPR036610">
    <property type="entry name" value="PEBP-like_sf"/>
</dbReference>
<feature type="chain" id="PRO_5020392180" evidence="1">
    <location>
        <begin position="21"/>
        <end position="143"/>
    </location>
</feature>
<proteinExistence type="predicted"/>